<feature type="transmembrane region" description="Helical" evidence="1">
    <location>
        <begin position="35"/>
        <end position="58"/>
    </location>
</feature>
<feature type="transmembrane region" description="Helical" evidence="1">
    <location>
        <begin position="121"/>
        <end position="145"/>
    </location>
</feature>
<dbReference type="EMBL" id="FNUK01000006">
    <property type="protein sequence ID" value="SEF64939.1"/>
    <property type="molecule type" value="Genomic_DNA"/>
</dbReference>
<feature type="transmembrane region" description="Helical" evidence="1">
    <location>
        <begin position="6"/>
        <end position="23"/>
    </location>
</feature>
<organism evidence="2 3">
    <name type="scientific">Caloramator fervidus</name>
    <dbReference type="NCBI Taxonomy" id="29344"/>
    <lineage>
        <taxon>Bacteria</taxon>
        <taxon>Bacillati</taxon>
        <taxon>Bacillota</taxon>
        <taxon>Clostridia</taxon>
        <taxon>Eubacteriales</taxon>
        <taxon>Clostridiaceae</taxon>
        <taxon>Caloramator</taxon>
    </lineage>
</organism>
<proteinExistence type="predicted"/>
<feature type="transmembrane region" description="Helical" evidence="1">
    <location>
        <begin position="78"/>
        <end position="100"/>
    </location>
</feature>
<feature type="transmembrane region" description="Helical" evidence="1">
    <location>
        <begin position="488"/>
        <end position="509"/>
    </location>
</feature>
<protein>
    <submittedName>
        <fullName evidence="2">ABC-2 type transport system permease protein</fullName>
    </submittedName>
</protein>
<dbReference type="AlphaFoldDB" id="A0A1H5TQ82"/>
<feature type="transmembrane region" description="Helical" evidence="1">
    <location>
        <begin position="191"/>
        <end position="210"/>
    </location>
</feature>
<sequence length="550" mass="62878">MNKAFSLIKLYINSVFGLSAILRDMKNNKRQALKAIGFIILILFSFSGVLAMFTLFNIKMFDMLKPTSQQGIVVLNTVIMASAFTFFVGILTVVATYFLNQEGDIILSLPLKSWNLLLAKFIVSYISELIFSFFIMATGILVYGIKNGEGFLYYIFSIIITFLIPILPLSLGYFLIIPMMKFGRIFKNKDFVMYFSGFFAILIGIIFQYFSNLMAKPDVEIMKKITSSTGFFDLAAKIYYPAILSTKALVEKGFFIKIFCLITFIIITLGCFVLLLYLMSDMYYETLIENVGERKRFLKVDLKNVIKRKNVLLSLLSREMKLMNREPVYFINGPMIIILLPVILAISFYFQKDTLMTQFKLINLKAFSYYLNLISIAGIIFLGASTSIASTCISREGKSFEFIKSLPINPKLYVLAKLLHSLIFAVLASIIILAFDIFIFKLSLLDLLLIFLVSILILAVIFILEILIELKWPKLIWDNPQKAIKQNINAVVGILGTMGFIFLLGSLVVNFNIRSYKMHFILILIFLSLLVVLYKKIILYATKRFYDIEI</sequence>
<dbReference type="OrthoDB" id="138672at2"/>
<feature type="transmembrane region" description="Helical" evidence="1">
    <location>
        <begin position="328"/>
        <end position="350"/>
    </location>
</feature>
<reference evidence="3" key="1">
    <citation type="submission" date="2016-10" db="EMBL/GenBank/DDBJ databases">
        <authorList>
            <person name="Varghese N."/>
            <person name="Submissions S."/>
        </authorList>
    </citation>
    <scope>NUCLEOTIDE SEQUENCE [LARGE SCALE GENOMIC DNA]</scope>
    <source>
        <strain evidence="3">DSM 5463</strain>
    </source>
</reference>
<keyword evidence="1" id="KW-1133">Transmembrane helix</keyword>
<keyword evidence="3" id="KW-1185">Reference proteome</keyword>
<evidence type="ECO:0000256" key="1">
    <source>
        <dbReference type="SAM" id="Phobius"/>
    </source>
</evidence>
<feature type="transmembrane region" description="Helical" evidence="1">
    <location>
        <begin position="370"/>
        <end position="393"/>
    </location>
</feature>
<feature type="transmembrane region" description="Helical" evidence="1">
    <location>
        <begin position="447"/>
        <end position="468"/>
    </location>
</feature>
<gene>
    <name evidence="2" type="ORF">SAMN05660865_00693</name>
</gene>
<name>A0A1H5TQ82_9CLOT</name>
<evidence type="ECO:0000313" key="2">
    <source>
        <dbReference type="EMBL" id="SEF64939.1"/>
    </source>
</evidence>
<dbReference type="RefSeq" id="WP_103895697.1">
    <property type="nucleotide sequence ID" value="NZ_FNUK01000006.1"/>
</dbReference>
<feature type="transmembrane region" description="Helical" evidence="1">
    <location>
        <begin position="515"/>
        <end position="534"/>
    </location>
</feature>
<feature type="transmembrane region" description="Helical" evidence="1">
    <location>
        <begin position="254"/>
        <end position="278"/>
    </location>
</feature>
<feature type="transmembrane region" description="Helical" evidence="1">
    <location>
        <begin position="151"/>
        <end position="179"/>
    </location>
</feature>
<dbReference type="Proteomes" id="UP000242850">
    <property type="component" value="Unassembled WGS sequence"/>
</dbReference>
<keyword evidence="1" id="KW-0812">Transmembrane</keyword>
<feature type="transmembrane region" description="Helical" evidence="1">
    <location>
        <begin position="414"/>
        <end position="435"/>
    </location>
</feature>
<keyword evidence="1" id="KW-0472">Membrane</keyword>
<evidence type="ECO:0000313" key="3">
    <source>
        <dbReference type="Proteomes" id="UP000242850"/>
    </source>
</evidence>
<accession>A0A1H5TQ82</accession>